<keyword evidence="5" id="KW-1185">Reference proteome</keyword>
<evidence type="ECO:0000256" key="1">
    <source>
        <dbReference type="SAM" id="Phobius"/>
    </source>
</evidence>
<sequence length="190" mass="20907">MTGPGQQVDAFGRPVPAPEPPAAPQSLLVARWLWIGSVLIGVVQAFIQLADRPRLISELRAVNPELSQQDLDSAANSGIMFAFLLKALILMVYVMLTRRMLEGRNWSRIVLTVFGGFGVFNAFITVLTVAAFGTALVHELTGVAITWVEVLFALVVAAVEVAAIVFMFRPDANRFIREAGERFRLAKLRR</sequence>
<dbReference type="RefSeq" id="WP_121505351.1">
    <property type="nucleotide sequence ID" value="NZ_FOUP01000001.1"/>
</dbReference>
<evidence type="ECO:0000313" key="4">
    <source>
        <dbReference type="Proteomes" id="UP000199398"/>
    </source>
</evidence>
<dbReference type="AlphaFoldDB" id="A0A1I4QHS7"/>
<feature type="transmembrane region" description="Helical" evidence="1">
    <location>
        <begin position="109"/>
        <end position="132"/>
    </location>
</feature>
<reference evidence="2 5" key="2">
    <citation type="submission" date="2018-10" db="EMBL/GenBank/DDBJ databases">
        <title>Sequencing the genomes of 1000 actinobacteria strains.</title>
        <authorList>
            <person name="Klenk H.-P."/>
        </authorList>
    </citation>
    <scope>NUCLEOTIDE SEQUENCE [LARGE SCALE GENOMIC DNA]</scope>
    <source>
        <strain evidence="2 5">DSM 45119</strain>
    </source>
</reference>
<reference evidence="3 4" key="1">
    <citation type="submission" date="2016-10" db="EMBL/GenBank/DDBJ databases">
        <authorList>
            <person name="de Groot N.N."/>
        </authorList>
    </citation>
    <scope>NUCLEOTIDE SEQUENCE [LARGE SCALE GENOMIC DNA]</scope>
    <source>
        <strain evidence="3 4">CPCC 201259</strain>
    </source>
</reference>
<evidence type="ECO:0000313" key="5">
    <source>
        <dbReference type="Proteomes" id="UP000270697"/>
    </source>
</evidence>
<feature type="transmembrane region" description="Helical" evidence="1">
    <location>
        <begin position="32"/>
        <end position="50"/>
    </location>
</feature>
<keyword evidence="1" id="KW-0472">Membrane</keyword>
<evidence type="ECO:0000313" key="3">
    <source>
        <dbReference type="EMBL" id="SFM39574.1"/>
    </source>
</evidence>
<keyword evidence="1" id="KW-0812">Transmembrane</keyword>
<feature type="transmembrane region" description="Helical" evidence="1">
    <location>
        <begin position="79"/>
        <end position="97"/>
    </location>
</feature>
<dbReference type="EMBL" id="RBXX01000002">
    <property type="protein sequence ID" value="RKT84938.1"/>
    <property type="molecule type" value="Genomic_DNA"/>
</dbReference>
<dbReference type="Proteomes" id="UP000270697">
    <property type="component" value="Unassembled WGS sequence"/>
</dbReference>
<dbReference type="EMBL" id="FOUP01000001">
    <property type="protein sequence ID" value="SFM39574.1"/>
    <property type="molecule type" value="Genomic_DNA"/>
</dbReference>
<proteinExistence type="predicted"/>
<dbReference type="Proteomes" id="UP000199398">
    <property type="component" value="Unassembled WGS sequence"/>
</dbReference>
<keyword evidence="1" id="KW-1133">Transmembrane helix</keyword>
<organism evidence="3 4">
    <name type="scientific">Saccharopolyspora antimicrobica</name>
    <dbReference type="NCBI Taxonomy" id="455193"/>
    <lineage>
        <taxon>Bacteria</taxon>
        <taxon>Bacillati</taxon>
        <taxon>Actinomycetota</taxon>
        <taxon>Actinomycetes</taxon>
        <taxon>Pseudonocardiales</taxon>
        <taxon>Pseudonocardiaceae</taxon>
        <taxon>Saccharopolyspora</taxon>
    </lineage>
</organism>
<accession>A0A1I4QHS7</accession>
<feature type="transmembrane region" description="Helical" evidence="1">
    <location>
        <begin position="144"/>
        <end position="168"/>
    </location>
</feature>
<protein>
    <submittedName>
        <fullName evidence="3">Uncharacterized protein</fullName>
    </submittedName>
</protein>
<dbReference type="OrthoDB" id="3831145at2"/>
<name>A0A1I4QHS7_9PSEU</name>
<gene>
    <name evidence="2" type="ORF">ATL45_3269</name>
    <name evidence="3" type="ORF">SAMN05421805_101130</name>
</gene>
<evidence type="ECO:0000313" key="2">
    <source>
        <dbReference type="EMBL" id="RKT84938.1"/>
    </source>
</evidence>
<dbReference type="STRING" id="455193.SAMN05421805_101130"/>